<dbReference type="AlphaFoldDB" id="A0A9P7S607"/>
<dbReference type="EMBL" id="CM032183">
    <property type="protein sequence ID" value="KAG7095286.1"/>
    <property type="molecule type" value="Genomic_DNA"/>
</dbReference>
<evidence type="ECO:0000256" key="1">
    <source>
        <dbReference type="SAM" id="Phobius"/>
    </source>
</evidence>
<keyword evidence="3" id="KW-1185">Reference proteome</keyword>
<sequence length="351" mass="39569">MLDKQEVVVLCILVSYILLIVALFVLILQSLPWSRLNSSRFSYLFLFLTACSFAHTWYYMLGVFTTSYMEYESRVEGDPARSLLKRIAVWLVDTSLFEEAWSKACSGAVNWWWSEQICTYTAGPWTVFLFIQGQRYKIKHLWAYMLLGQLVAISVGSNLFYLAIILSGWQSRTTKSASFYAPPVLSISVLLSLITVANSPFTNADSFLPNLLLMHILLLVPLMFANHGGEYSIRLSVPYRSLHIVLFSFILVLRVKTTLAAIRSTSDSSPLHGFIPFFKSAATVLHSHPAQASLGWDVIWTSMSFVFWTVLHQGVSLAPFSAFFVSAGVVAPWLAASEAELDQMQYVIKHE</sequence>
<feature type="transmembrane region" description="Helical" evidence="1">
    <location>
        <begin position="237"/>
        <end position="255"/>
    </location>
</feature>
<feature type="transmembrane region" description="Helical" evidence="1">
    <location>
        <begin position="177"/>
        <end position="195"/>
    </location>
</feature>
<dbReference type="GeneID" id="66075132"/>
<comment type="caution">
    <text evidence="2">The sequence shown here is derived from an EMBL/GenBank/DDBJ whole genome shotgun (WGS) entry which is preliminary data.</text>
</comment>
<feature type="transmembrane region" description="Helical" evidence="1">
    <location>
        <begin position="41"/>
        <end position="61"/>
    </location>
</feature>
<organism evidence="2 3">
    <name type="scientific">Marasmius oreades</name>
    <name type="common">fairy-ring Marasmius</name>
    <dbReference type="NCBI Taxonomy" id="181124"/>
    <lineage>
        <taxon>Eukaryota</taxon>
        <taxon>Fungi</taxon>
        <taxon>Dikarya</taxon>
        <taxon>Basidiomycota</taxon>
        <taxon>Agaricomycotina</taxon>
        <taxon>Agaricomycetes</taxon>
        <taxon>Agaricomycetidae</taxon>
        <taxon>Agaricales</taxon>
        <taxon>Marasmiineae</taxon>
        <taxon>Marasmiaceae</taxon>
        <taxon>Marasmius</taxon>
    </lineage>
</organism>
<evidence type="ECO:0000313" key="2">
    <source>
        <dbReference type="EMBL" id="KAG7095286.1"/>
    </source>
</evidence>
<keyword evidence="1" id="KW-1133">Transmembrane helix</keyword>
<dbReference type="RefSeq" id="XP_043011756.1">
    <property type="nucleotide sequence ID" value="XM_043150666.1"/>
</dbReference>
<feature type="transmembrane region" description="Helical" evidence="1">
    <location>
        <begin position="7"/>
        <end position="29"/>
    </location>
</feature>
<reference evidence="2" key="1">
    <citation type="journal article" date="2021" name="Genome Biol. Evol.">
        <title>The assembled and annotated genome of the fairy-ring fungus Marasmius oreades.</title>
        <authorList>
            <person name="Hiltunen M."/>
            <person name="Ament-Velasquez S.L."/>
            <person name="Johannesson H."/>
        </authorList>
    </citation>
    <scope>NUCLEOTIDE SEQUENCE</scope>
    <source>
        <strain evidence="2">03SP1</strain>
    </source>
</reference>
<name>A0A9P7S607_9AGAR</name>
<keyword evidence="1" id="KW-0812">Transmembrane</keyword>
<accession>A0A9P7S607</accession>
<gene>
    <name evidence="2" type="ORF">E1B28_006056</name>
</gene>
<feature type="transmembrane region" description="Helical" evidence="1">
    <location>
        <begin position="141"/>
        <end position="165"/>
    </location>
</feature>
<feature type="transmembrane region" description="Helical" evidence="1">
    <location>
        <begin position="317"/>
        <end position="336"/>
    </location>
</feature>
<dbReference type="Proteomes" id="UP001049176">
    <property type="component" value="Chromosome 3"/>
</dbReference>
<dbReference type="OrthoDB" id="2126185at2759"/>
<dbReference type="KEGG" id="more:E1B28_006056"/>
<protein>
    <submittedName>
        <fullName evidence="2">Uncharacterized protein</fullName>
    </submittedName>
</protein>
<proteinExistence type="predicted"/>
<feature type="transmembrane region" description="Helical" evidence="1">
    <location>
        <begin position="207"/>
        <end position="225"/>
    </location>
</feature>
<keyword evidence="1" id="KW-0472">Membrane</keyword>
<evidence type="ECO:0000313" key="3">
    <source>
        <dbReference type="Proteomes" id="UP001049176"/>
    </source>
</evidence>